<proteinExistence type="predicted"/>
<sequence>AELLGVSRETASAWKRQKYQAMNVNAERVVEVAWSFDMEETEKVLREDLESHREKLENFLSCRLVSTKIEGEKSEVEC</sequence>
<dbReference type="EMBL" id="BARW01007088">
    <property type="protein sequence ID" value="GAI84520.1"/>
    <property type="molecule type" value="Genomic_DNA"/>
</dbReference>
<name>X1TAF9_9ZZZZ</name>
<feature type="non-terminal residue" evidence="1">
    <location>
        <position position="1"/>
    </location>
</feature>
<accession>X1TAF9</accession>
<protein>
    <submittedName>
        <fullName evidence="1">Uncharacterized protein</fullName>
    </submittedName>
</protein>
<dbReference type="AlphaFoldDB" id="X1TAF9"/>
<evidence type="ECO:0000313" key="1">
    <source>
        <dbReference type="EMBL" id="GAI84520.1"/>
    </source>
</evidence>
<organism evidence="1">
    <name type="scientific">marine sediment metagenome</name>
    <dbReference type="NCBI Taxonomy" id="412755"/>
    <lineage>
        <taxon>unclassified sequences</taxon>
        <taxon>metagenomes</taxon>
        <taxon>ecological metagenomes</taxon>
    </lineage>
</organism>
<comment type="caution">
    <text evidence="1">The sequence shown here is derived from an EMBL/GenBank/DDBJ whole genome shotgun (WGS) entry which is preliminary data.</text>
</comment>
<reference evidence="1" key="1">
    <citation type="journal article" date="2014" name="Front. Microbiol.">
        <title>High frequency of phylogenetically diverse reductive dehalogenase-homologous genes in deep subseafloor sedimentary metagenomes.</title>
        <authorList>
            <person name="Kawai M."/>
            <person name="Futagami T."/>
            <person name="Toyoda A."/>
            <person name="Takaki Y."/>
            <person name="Nishi S."/>
            <person name="Hori S."/>
            <person name="Arai W."/>
            <person name="Tsubouchi T."/>
            <person name="Morono Y."/>
            <person name="Uchiyama I."/>
            <person name="Ito T."/>
            <person name="Fujiyama A."/>
            <person name="Inagaki F."/>
            <person name="Takami H."/>
        </authorList>
    </citation>
    <scope>NUCLEOTIDE SEQUENCE</scope>
    <source>
        <strain evidence="1">Expedition CK06-06</strain>
    </source>
</reference>
<gene>
    <name evidence="1" type="ORF">S12H4_14837</name>
</gene>